<dbReference type="PANTHER" id="PTHR43295">
    <property type="entry name" value="ARGININE DECARBOXYLASE"/>
    <property type="match status" value="1"/>
</dbReference>
<evidence type="ECO:0000259" key="3">
    <source>
        <dbReference type="Pfam" id="PF02784"/>
    </source>
</evidence>
<keyword evidence="5" id="KW-1185">Reference proteome</keyword>
<dbReference type="SUPFAM" id="SSF50621">
    <property type="entry name" value="Alanine racemase C-terminal domain-like"/>
    <property type="match status" value="1"/>
</dbReference>
<dbReference type="GO" id="GO:0008295">
    <property type="term" value="P:spermidine biosynthetic process"/>
    <property type="evidence" value="ECO:0007669"/>
    <property type="project" value="InterPro"/>
</dbReference>
<dbReference type="Gene3D" id="2.40.37.10">
    <property type="entry name" value="Lyase, Ornithine Decarboxylase, Chain A, domain 1"/>
    <property type="match status" value="1"/>
</dbReference>
<name>A0A3M0G7J1_9FLAO</name>
<dbReference type="InterPro" id="IPR029066">
    <property type="entry name" value="PLP-binding_barrel"/>
</dbReference>
<evidence type="ECO:0000256" key="2">
    <source>
        <dbReference type="ARBA" id="ARBA00022898"/>
    </source>
</evidence>
<comment type="cofactor">
    <cofactor evidence="1">
        <name>pyridoxal 5'-phosphate</name>
        <dbReference type="ChEBI" id="CHEBI:597326"/>
    </cofactor>
</comment>
<dbReference type="InterPro" id="IPR022644">
    <property type="entry name" value="De-COase2_N"/>
</dbReference>
<reference evidence="4 5" key="1">
    <citation type="submission" date="2018-10" db="EMBL/GenBank/DDBJ databases">
        <title>Dokdonia luteus sp. nov., isolated from sea water.</title>
        <authorList>
            <person name="Zhou L.Y."/>
            <person name="Du Z.J."/>
        </authorList>
    </citation>
    <scope>NUCLEOTIDE SEQUENCE [LARGE SCALE GENOMIC DNA]</scope>
    <source>
        <strain evidence="4 5">SH27</strain>
    </source>
</reference>
<dbReference type="PANTHER" id="PTHR43295:SF9">
    <property type="entry name" value="BIOSYNTHETIC ARGININE DECARBOXYLASE"/>
    <property type="match status" value="1"/>
</dbReference>
<sequence>MKTKYIDLIDQSFYFPQEEFTLENNALQFHGIDLMKLVEQYGAPLKFTYLPKISDNIQRAKKWFADAIEANGYEGNYHYCYCTKSSHFKHVLNEALSNDIHIETSSAFDIDIVERLKVEGKITNETYVISNGFKRDQYVNNIARLINNGHKNAIPVIDNYEEIELLSEEIEGKFKVGIRIASEEEPKFEFYTSRLGIGYKNIVPFYTKQIESNPQVELKMLHFFINTGIRDTAYYWNELMKCIKVYIALKKVCPTLDSLNIGGGFPIKNSLAFEYDYAYMINEIIYQIKTACDEAGVKVPHIFTEFGSFTVGESGGAIYEVLYQKLQNDREKWNMINSSFITTMPDTWAINKRFVMLAVNRWNEEYERVLLGGLTCDSDDYYNSEQHMNAIYMPKYKKDKPLYIGFFNTGAYQETIGGFGGLQHCLIPSPKHILIDRDEDGNLTTEVFAQQQTSDQLLGILGYGKNINGENNAPEINSGQVFAKAKEKTDPITTS</sequence>
<dbReference type="Gene3D" id="3.20.20.10">
    <property type="entry name" value="Alanine racemase"/>
    <property type="match status" value="1"/>
</dbReference>
<comment type="caution">
    <text evidence="4">The sequence shown here is derived from an EMBL/GenBank/DDBJ whole genome shotgun (WGS) entry which is preliminary data.</text>
</comment>
<gene>
    <name evidence="4" type="ORF">EAX61_05210</name>
</gene>
<dbReference type="EMBL" id="REFV01000004">
    <property type="protein sequence ID" value="RMB60884.1"/>
    <property type="molecule type" value="Genomic_DNA"/>
</dbReference>
<dbReference type="InterPro" id="IPR002985">
    <property type="entry name" value="Arg_decrbxlase"/>
</dbReference>
<dbReference type="AlphaFoldDB" id="A0A3M0G7J1"/>
<dbReference type="GO" id="GO:0008792">
    <property type="term" value="F:arginine decarboxylase activity"/>
    <property type="evidence" value="ECO:0007669"/>
    <property type="project" value="InterPro"/>
</dbReference>
<accession>A0A3M0G7J1</accession>
<organism evidence="4 5">
    <name type="scientific">Dokdonia sinensis</name>
    <dbReference type="NCBI Taxonomy" id="2479847"/>
    <lineage>
        <taxon>Bacteria</taxon>
        <taxon>Pseudomonadati</taxon>
        <taxon>Bacteroidota</taxon>
        <taxon>Flavobacteriia</taxon>
        <taxon>Flavobacteriales</taxon>
        <taxon>Flavobacteriaceae</taxon>
        <taxon>Dokdonia</taxon>
    </lineage>
</organism>
<proteinExistence type="predicted"/>
<feature type="domain" description="Orn/DAP/Arg decarboxylase 2 N-terminal" evidence="3">
    <location>
        <begin position="69"/>
        <end position="311"/>
    </location>
</feature>
<evidence type="ECO:0000313" key="4">
    <source>
        <dbReference type="EMBL" id="RMB60884.1"/>
    </source>
</evidence>
<protein>
    <submittedName>
        <fullName evidence="4">Arginine decarboxylase</fullName>
    </submittedName>
</protein>
<dbReference type="InterPro" id="IPR009006">
    <property type="entry name" value="Ala_racemase/Decarboxylase_C"/>
</dbReference>
<dbReference type="RefSeq" id="WP_121916619.1">
    <property type="nucleotide sequence ID" value="NZ_REFV01000004.1"/>
</dbReference>
<evidence type="ECO:0000256" key="1">
    <source>
        <dbReference type="ARBA" id="ARBA00001933"/>
    </source>
</evidence>
<dbReference type="GO" id="GO:0006527">
    <property type="term" value="P:L-arginine catabolic process"/>
    <property type="evidence" value="ECO:0007669"/>
    <property type="project" value="InterPro"/>
</dbReference>
<dbReference type="Pfam" id="PF02784">
    <property type="entry name" value="Orn_Arg_deC_N"/>
    <property type="match status" value="1"/>
</dbReference>
<dbReference type="Proteomes" id="UP000281985">
    <property type="component" value="Unassembled WGS sequence"/>
</dbReference>
<dbReference type="SUPFAM" id="SSF51419">
    <property type="entry name" value="PLP-binding barrel"/>
    <property type="match status" value="1"/>
</dbReference>
<keyword evidence="2" id="KW-0663">Pyridoxal phosphate</keyword>
<evidence type="ECO:0000313" key="5">
    <source>
        <dbReference type="Proteomes" id="UP000281985"/>
    </source>
</evidence>
<dbReference type="OrthoDB" id="9802658at2"/>